<feature type="non-terminal residue" evidence="2">
    <location>
        <position position="197"/>
    </location>
</feature>
<proteinExistence type="predicted"/>
<dbReference type="EnsemblFungi" id="PTTG_29863-t43_1">
    <property type="protein sequence ID" value="PTTG_29863-t43_1-p1"/>
    <property type="gene ID" value="PTTG_29863"/>
</dbReference>
<feature type="region of interest" description="Disordered" evidence="1">
    <location>
        <begin position="17"/>
        <end position="44"/>
    </location>
</feature>
<name>A0A180G1E2_PUCT1</name>
<reference evidence="3 4" key="3">
    <citation type="journal article" date="2017" name="G3 (Bethesda)">
        <title>Comparative analysis highlights variable genome content of wheat rusts and divergence of the mating loci.</title>
        <authorList>
            <person name="Cuomo C.A."/>
            <person name="Bakkeren G."/>
            <person name="Khalil H.B."/>
            <person name="Panwar V."/>
            <person name="Joly D."/>
            <person name="Linning R."/>
            <person name="Sakthikumar S."/>
            <person name="Song X."/>
            <person name="Adiconis X."/>
            <person name="Fan L."/>
            <person name="Goldberg J.M."/>
            <person name="Levin J.Z."/>
            <person name="Young S."/>
            <person name="Zeng Q."/>
            <person name="Anikster Y."/>
            <person name="Bruce M."/>
            <person name="Wang M."/>
            <person name="Yin C."/>
            <person name="McCallum B."/>
            <person name="Szabo L.J."/>
            <person name="Hulbert S."/>
            <person name="Chen X."/>
            <person name="Fellers J.P."/>
        </authorList>
    </citation>
    <scope>NUCLEOTIDE SEQUENCE</scope>
    <source>
        <strain evidence="3">isolate 1-1 / race 1 (BBBD)</strain>
        <strain evidence="4">Isolate 1-1 / race 1 (BBBD)</strain>
    </source>
</reference>
<dbReference type="PANTHER" id="PTHR33069">
    <property type="entry name" value="CHROMOSOME 7, WHOLE GENOME SHOTGUN SEQUENCE-RELATED"/>
    <property type="match status" value="1"/>
</dbReference>
<dbReference type="AlphaFoldDB" id="A0A180G1E2"/>
<dbReference type="OrthoDB" id="10413439at2759"/>
<reference evidence="2" key="1">
    <citation type="submission" date="2009-11" db="EMBL/GenBank/DDBJ databases">
        <authorList>
            <consortium name="The Broad Institute Genome Sequencing Platform"/>
            <person name="Ward D."/>
            <person name="Feldgarden M."/>
            <person name="Earl A."/>
            <person name="Young S.K."/>
            <person name="Zeng Q."/>
            <person name="Koehrsen M."/>
            <person name="Alvarado L."/>
            <person name="Berlin A."/>
            <person name="Bochicchio J."/>
            <person name="Borenstein D."/>
            <person name="Chapman S.B."/>
            <person name="Chen Z."/>
            <person name="Engels R."/>
            <person name="Freedman E."/>
            <person name="Gellesch M."/>
            <person name="Goldberg J."/>
            <person name="Griggs A."/>
            <person name="Gujja S."/>
            <person name="Heilman E."/>
            <person name="Heiman D."/>
            <person name="Hepburn T."/>
            <person name="Howarth C."/>
            <person name="Jen D."/>
            <person name="Larson L."/>
            <person name="Lewis B."/>
            <person name="Mehta T."/>
            <person name="Park D."/>
            <person name="Pearson M."/>
            <person name="Roberts A."/>
            <person name="Saif S."/>
            <person name="Shea T."/>
            <person name="Shenoy N."/>
            <person name="Sisk P."/>
            <person name="Stolte C."/>
            <person name="Sykes S."/>
            <person name="Thomson T."/>
            <person name="Walk T."/>
            <person name="White J."/>
            <person name="Yandava C."/>
            <person name="Izard J."/>
            <person name="Baranova O.V."/>
            <person name="Blanton J.M."/>
            <person name="Tanner A.C."/>
            <person name="Dewhirst F.E."/>
            <person name="Haas B."/>
            <person name="Nusbaum C."/>
            <person name="Birren B."/>
        </authorList>
    </citation>
    <scope>NUCLEOTIDE SEQUENCE [LARGE SCALE GENOMIC DNA]</scope>
    <source>
        <strain evidence="2">1-1 BBBD Race 1</strain>
    </source>
</reference>
<accession>A0A180G1E2</accession>
<reference evidence="3" key="4">
    <citation type="submission" date="2025-05" db="UniProtKB">
        <authorList>
            <consortium name="EnsemblFungi"/>
        </authorList>
    </citation>
    <scope>IDENTIFICATION</scope>
    <source>
        <strain evidence="3">isolate 1-1 / race 1 (BBBD)</strain>
    </source>
</reference>
<dbReference type="PANTHER" id="PTHR33069:SF3">
    <property type="entry name" value="DYNEIN HEAVY CHAIN TAIL DOMAIN-CONTAINING PROTEIN"/>
    <property type="match status" value="1"/>
</dbReference>
<evidence type="ECO:0000313" key="3">
    <source>
        <dbReference type="EnsemblFungi" id="PTTG_29863-t43_1-p1"/>
    </source>
</evidence>
<protein>
    <submittedName>
        <fullName evidence="2 3">Uncharacterized protein</fullName>
    </submittedName>
</protein>
<evidence type="ECO:0000256" key="1">
    <source>
        <dbReference type="SAM" id="MobiDB-lite"/>
    </source>
</evidence>
<sequence>MSIENRIQLQEQDMVRRAQGGRSTPAVTGGHGVGPMRRARQPAEPPDLRVLEDKCQVMVHRVDGLLQYAIEHPLTDATKIDFHPFQDVIPVIKLTRVFLNKLSRPTNNGPHPLSGMSPDDLSKIIRSTVRAPGKLEKFLHRMETDHASTGGIDTEKVFDILDCLQRPIKIIKFHLSQLEHSDSPQGSHPKYREWMRV</sequence>
<dbReference type="VEuPathDB" id="FungiDB:PTTG_29863"/>
<evidence type="ECO:0000313" key="2">
    <source>
        <dbReference type="EMBL" id="OAV86516.1"/>
    </source>
</evidence>
<reference evidence="2" key="2">
    <citation type="submission" date="2016-05" db="EMBL/GenBank/DDBJ databases">
        <title>Comparative analysis highlights variable genome content of wheat rusts and divergence of the mating loci.</title>
        <authorList>
            <person name="Cuomo C.A."/>
            <person name="Bakkeren G."/>
            <person name="Szabo L."/>
            <person name="Khalil H."/>
            <person name="Joly D."/>
            <person name="Goldberg J."/>
            <person name="Young S."/>
            <person name="Zeng Q."/>
            <person name="Fellers J."/>
        </authorList>
    </citation>
    <scope>NUCLEOTIDE SEQUENCE [LARGE SCALE GENOMIC DNA]</scope>
    <source>
        <strain evidence="2">1-1 BBBD Race 1</strain>
    </source>
</reference>
<evidence type="ECO:0000313" key="4">
    <source>
        <dbReference type="Proteomes" id="UP000005240"/>
    </source>
</evidence>
<gene>
    <name evidence="2" type="ORF">PTTG_29863</name>
</gene>
<dbReference type="EMBL" id="ADAS02001053">
    <property type="protein sequence ID" value="OAV86516.1"/>
    <property type="molecule type" value="Genomic_DNA"/>
</dbReference>
<organism evidence="2">
    <name type="scientific">Puccinia triticina (isolate 1-1 / race 1 (BBBD))</name>
    <name type="common">Brown leaf rust fungus</name>
    <dbReference type="NCBI Taxonomy" id="630390"/>
    <lineage>
        <taxon>Eukaryota</taxon>
        <taxon>Fungi</taxon>
        <taxon>Dikarya</taxon>
        <taxon>Basidiomycota</taxon>
        <taxon>Pucciniomycotina</taxon>
        <taxon>Pucciniomycetes</taxon>
        <taxon>Pucciniales</taxon>
        <taxon>Pucciniaceae</taxon>
        <taxon>Puccinia</taxon>
    </lineage>
</organism>
<dbReference type="Proteomes" id="UP000005240">
    <property type="component" value="Unassembled WGS sequence"/>
</dbReference>
<keyword evidence="4" id="KW-1185">Reference proteome</keyword>